<dbReference type="EMBL" id="JBHSMF010000006">
    <property type="protein sequence ID" value="MFC5498520.1"/>
    <property type="molecule type" value="Genomic_DNA"/>
</dbReference>
<dbReference type="Proteomes" id="UP001596037">
    <property type="component" value="Unassembled WGS sequence"/>
</dbReference>
<sequence>MVKAVAVTLLLALAGCSGLPRYQSAVSACAAGEASYACQVERYHNVNVD</sequence>
<organism evidence="1 2">
    <name type="scientific">Caenimonas terrae</name>
    <dbReference type="NCBI Taxonomy" id="696074"/>
    <lineage>
        <taxon>Bacteria</taxon>
        <taxon>Pseudomonadati</taxon>
        <taxon>Pseudomonadota</taxon>
        <taxon>Betaproteobacteria</taxon>
        <taxon>Burkholderiales</taxon>
        <taxon>Comamonadaceae</taxon>
        <taxon>Caenimonas</taxon>
    </lineage>
</organism>
<name>A0ABW0NET9_9BURK</name>
<accession>A0ABW0NET9</accession>
<evidence type="ECO:0008006" key="3">
    <source>
        <dbReference type="Google" id="ProtNLM"/>
    </source>
</evidence>
<evidence type="ECO:0000313" key="1">
    <source>
        <dbReference type="EMBL" id="MFC5498520.1"/>
    </source>
</evidence>
<keyword evidence="2" id="KW-1185">Reference proteome</keyword>
<comment type="caution">
    <text evidence="1">The sequence shown here is derived from an EMBL/GenBank/DDBJ whole genome shotgun (WGS) entry which is preliminary data.</text>
</comment>
<reference evidence="2" key="1">
    <citation type="journal article" date="2019" name="Int. J. Syst. Evol. Microbiol.">
        <title>The Global Catalogue of Microorganisms (GCM) 10K type strain sequencing project: providing services to taxonomists for standard genome sequencing and annotation.</title>
        <authorList>
            <consortium name="The Broad Institute Genomics Platform"/>
            <consortium name="The Broad Institute Genome Sequencing Center for Infectious Disease"/>
            <person name="Wu L."/>
            <person name="Ma J."/>
        </authorList>
    </citation>
    <scope>NUCLEOTIDE SEQUENCE [LARGE SCALE GENOMIC DNA]</scope>
    <source>
        <strain evidence="2">CCUG 57401</strain>
    </source>
</reference>
<dbReference type="RefSeq" id="WP_376850571.1">
    <property type="nucleotide sequence ID" value="NZ_JBHSMF010000006.1"/>
</dbReference>
<gene>
    <name evidence="1" type="ORF">ACFPOE_13320</name>
</gene>
<evidence type="ECO:0000313" key="2">
    <source>
        <dbReference type="Proteomes" id="UP001596037"/>
    </source>
</evidence>
<proteinExistence type="predicted"/>
<protein>
    <recommendedName>
        <fullName evidence="3">Lipoprotein</fullName>
    </recommendedName>
</protein>
<dbReference type="PROSITE" id="PS51257">
    <property type="entry name" value="PROKAR_LIPOPROTEIN"/>
    <property type="match status" value="1"/>
</dbReference>